<dbReference type="PRINTS" id="PR00457">
    <property type="entry name" value="ANPEROXIDASE"/>
</dbReference>
<evidence type="ECO:0000313" key="3">
    <source>
        <dbReference type="Proteomes" id="UP000076858"/>
    </source>
</evidence>
<dbReference type="InterPro" id="IPR019791">
    <property type="entry name" value="Haem_peroxidase_animal"/>
</dbReference>
<dbReference type="PROSITE" id="PS50292">
    <property type="entry name" value="PEROXIDASE_3"/>
    <property type="match status" value="1"/>
</dbReference>
<gene>
    <name evidence="2" type="ORF">APZ42_021642</name>
</gene>
<dbReference type="PANTHER" id="PTHR11475">
    <property type="entry name" value="OXIDASE/PEROXIDASE"/>
    <property type="match status" value="1"/>
</dbReference>
<dbReference type="GO" id="GO:0006979">
    <property type="term" value="P:response to oxidative stress"/>
    <property type="evidence" value="ECO:0007669"/>
    <property type="project" value="InterPro"/>
</dbReference>
<dbReference type="Proteomes" id="UP000076858">
    <property type="component" value="Unassembled WGS sequence"/>
</dbReference>
<keyword evidence="3" id="KW-1185">Reference proteome</keyword>
<sequence length="762" mass="86536">MVKRRPFLSCIPLFLISLIDSIQSNSHRNNRQIHFDSEETIGRSLFRPFSQEVALLGNRTGFDIRFITNEQLDKEVSQASDRMNDIIHFEEVLLENEIRIQPNTPSFSHLKIVQPSIGAQQLAREALLVIEATLRLQKRFNLTPEETGLGLTIHSIRQTITFPACRSRPPCMEHFGTGIVKYRTIDGSCNNLEQTSWGMTRSTFQRILPPAYSDGVFAPRVATDGSNLPSARLVSLSIVSHHDAPRVDLSLLGMVFGQFVDHDLTFTPTFVLSDSSGIECCTTDGGAMLPDGLRHPQCFSIDIPADDPFYRPFNQRCMNFVRTTPGLRPDCNFGYAEQLNELTHWLDGSQIYGSDAETLEKLREFRQGRLRSARINGQEIVPLDPKSNITQPEDCNTSSCYMAGDIRLSEQPQLTVMHTLWLREHNRIAAELSRFNPDWNDEIVFQETRRIVIAEYQFIIYNEFLPIILGKRYMDMFNLTLSQPSYYNDANKYDATIDPSIHNEFATAAYRMGHSLIQGLVKLFSQNGQVNEDRSFSLSSMLDTASPFGKEAAWMDEALRGLLEQPMQNFDSSFTPEVTNKLFRGGKSFGLDLVALNIQRGRDHGLPGYNSYREICGMKRADHFRGFSPQISPDMISQLKHIYRSVDDVDLFVGGILETPVHDSLVGPTFLCIIGDQFARLRKADRFFYDINHQLHSFNQRQIDEIRKASLARIICDHNDGTIHMIQPQVFRTAGGINSKKRCDGPAIPRPDFSLWAGEPIF</sequence>
<protein>
    <submittedName>
        <fullName evidence="2">Lactoperoxidase</fullName>
    </submittedName>
</protein>
<dbReference type="AlphaFoldDB" id="A0A0N8CRV2"/>
<dbReference type="InterPro" id="IPR010255">
    <property type="entry name" value="Haem_peroxidase_sf"/>
</dbReference>
<organism evidence="2 3">
    <name type="scientific">Daphnia magna</name>
    <dbReference type="NCBI Taxonomy" id="35525"/>
    <lineage>
        <taxon>Eukaryota</taxon>
        <taxon>Metazoa</taxon>
        <taxon>Ecdysozoa</taxon>
        <taxon>Arthropoda</taxon>
        <taxon>Crustacea</taxon>
        <taxon>Branchiopoda</taxon>
        <taxon>Diplostraca</taxon>
        <taxon>Cladocera</taxon>
        <taxon>Anomopoda</taxon>
        <taxon>Daphniidae</taxon>
        <taxon>Daphnia</taxon>
    </lineage>
</organism>
<dbReference type="GO" id="GO:0020037">
    <property type="term" value="F:heme binding"/>
    <property type="evidence" value="ECO:0007669"/>
    <property type="project" value="InterPro"/>
</dbReference>
<dbReference type="Gene3D" id="1.10.640.10">
    <property type="entry name" value="Haem peroxidase domain superfamily, animal type"/>
    <property type="match status" value="1"/>
</dbReference>
<dbReference type="Pfam" id="PF03098">
    <property type="entry name" value="An_peroxidase"/>
    <property type="match status" value="1"/>
</dbReference>
<evidence type="ECO:0000256" key="1">
    <source>
        <dbReference type="ARBA" id="ARBA00022559"/>
    </source>
</evidence>
<proteinExistence type="predicted"/>
<dbReference type="EMBL" id="LRGB01001253">
    <property type="protein sequence ID" value="KZS13197.1"/>
    <property type="molecule type" value="Genomic_DNA"/>
</dbReference>
<keyword evidence="1 2" id="KW-0560">Oxidoreductase</keyword>
<dbReference type="STRING" id="35525.A0A0N8CRV2"/>
<reference evidence="2 3" key="1">
    <citation type="submission" date="2016-03" db="EMBL/GenBank/DDBJ databases">
        <title>EvidentialGene: Evidence-directed Construction of Genes on Genomes.</title>
        <authorList>
            <person name="Gilbert D.G."/>
            <person name="Choi J.-H."/>
            <person name="Mockaitis K."/>
            <person name="Colbourne J."/>
            <person name="Pfrender M."/>
        </authorList>
    </citation>
    <scope>NUCLEOTIDE SEQUENCE [LARGE SCALE GENOMIC DNA]</scope>
    <source>
        <strain evidence="2 3">Xinb3</strain>
        <tissue evidence="2">Complete organism</tissue>
    </source>
</reference>
<dbReference type="OrthoDB" id="6505174at2759"/>
<dbReference type="CDD" id="cd09823">
    <property type="entry name" value="peroxinectin_like"/>
    <property type="match status" value="1"/>
</dbReference>
<dbReference type="PANTHER" id="PTHR11475:SF114">
    <property type="entry name" value="PEROXIDASE-LIKE PROTEIN"/>
    <property type="match status" value="1"/>
</dbReference>
<comment type="caution">
    <text evidence="2">The sequence shown here is derived from an EMBL/GenBank/DDBJ whole genome shotgun (WGS) entry which is preliminary data.</text>
</comment>
<evidence type="ECO:0000313" key="2">
    <source>
        <dbReference type="EMBL" id="KZS13197.1"/>
    </source>
</evidence>
<dbReference type="GO" id="GO:0004601">
    <property type="term" value="F:peroxidase activity"/>
    <property type="evidence" value="ECO:0007669"/>
    <property type="project" value="UniProtKB-KW"/>
</dbReference>
<dbReference type="InterPro" id="IPR037120">
    <property type="entry name" value="Haem_peroxidase_sf_animal"/>
</dbReference>
<dbReference type="SUPFAM" id="SSF48113">
    <property type="entry name" value="Heme-dependent peroxidases"/>
    <property type="match status" value="1"/>
</dbReference>
<keyword evidence="1 2" id="KW-0575">Peroxidase</keyword>
<accession>A0A0N8CRV2</accession>
<name>A0A0N8CRV2_9CRUS</name>
<dbReference type="FunFam" id="1.10.640.10:FF:000014">
    <property type="entry name" value="Uncharacterized protein"/>
    <property type="match status" value="1"/>
</dbReference>